<dbReference type="Proteomes" id="UP001180020">
    <property type="component" value="Unassembled WGS sequence"/>
</dbReference>
<feature type="compositionally biased region" description="Low complexity" evidence="1">
    <location>
        <begin position="135"/>
        <end position="145"/>
    </location>
</feature>
<dbReference type="GO" id="GO:0042752">
    <property type="term" value="P:regulation of circadian rhythm"/>
    <property type="evidence" value="ECO:0007669"/>
    <property type="project" value="InterPro"/>
</dbReference>
<feature type="region of interest" description="Disordered" evidence="1">
    <location>
        <begin position="816"/>
        <end position="843"/>
    </location>
</feature>
<feature type="compositionally biased region" description="Low complexity" evidence="1">
    <location>
        <begin position="1426"/>
        <end position="1437"/>
    </location>
</feature>
<accession>A0AAV9CIM2</accession>
<comment type="caution">
    <text evidence="2">The sequence shown here is derived from an EMBL/GenBank/DDBJ whole genome shotgun (WGS) entry which is preliminary data.</text>
</comment>
<feature type="region of interest" description="Disordered" evidence="1">
    <location>
        <begin position="1119"/>
        <end position="1153"/>
    </location>
</feature>
<feature type="region of interest" description="Disordered" evidence="1">
    <location>
        <begin position="1045"/>
        <end position="1072"/>
    </location>
</feature>
<feature type="compositionally biased region" description="Low complexity" evidence="1">
    <location>
        <begin position="973"/>
        <end position="998"/>
    </location>
</feature>
<organism evidence="2 3">
    <name type="scientific">Acorus calamus</name>
    <name type="common">Sweet flag</name>
    <dbReference type="NCBI Taxonomy" id="4465"/>
    <lineage>
        <taxon>Eukaryota</taxon>
        <taxon>Viridiplantae</taxon>
        <taxon>Streptophyta</taxon>
        <taxon>Embryophyta</taxon>
        <taxon>Tracheophyta</taxon>
        <taxon>Spermatophyta</taxon>
        <taxon>Magnoliopsida</taxon>
        <taxon>Liliopsida</taxon>
        <taxon>Acoraceae</taxon>
        <taxon>Acorus</taxon>
    </lineage>
</organism>
<feature type="compositionally biased region" description="Pro residues" evidence="1">
    <location>
        <begin position="120"/>
        <end position="134"/>
    </location>
</feature>
<feature type="region of interest" description="Disordered" evidence="1">
    <location>
        <begin position="1307"/>
        <end position="1437"/>
    </location>
</feature>
<feature type="compositionally biased region" description="Acidic residues" evidence="1">
    <location>
        <begin position="86"/>
        <end position="102"/>
    </location>
</feature>
<feature type="compositionally biased region" description="Polar residues" evidence="1">
    <location>
        <begin position="1450"/>
        <end position="1460"/>
    </location>
</feature>
<feature type="region of interest" description="Disordered" evidence="1">
    <location>
        <begin position="1"/>
        <end position="173"/>
    </location>
</feature>
<reference evidence="2" key="2">
    <citation type="submission" date="2023-06" db="EMBL/GenBank/DDBJ databases">
        <authorList>
            <person name="Ma L."/>
            <person name="Liu K.-W."/>
            <person name="Li Z."/>
            <person name="Hsiao Y.-Y."/>
            <person name="Qi Y."/>
            <person name="Fu T."/>
            <person name="Tang G."/>
            <person name="Zhang D."/>
            <person name="Sun W.-H."/>
            <person name="Liu D.-K."/>
            <person name="Li Y."/>
            <person name="Chen G.-Z."/>
            <person name="Liu X.-D."/>
            <person name="Liao X.-Y."/>
            <person name="Jiang Y.-T."/>
            <person name="Yu X."/>
            <person name="Hao Y."/>
            <person name="Huang J."/>
            <person name="Zhao X.-W."/>
            <person name="Ke S."/>
            <person name="Chen Y.-Y."/>
            <person name="Wu W.-L."/>
            <person name="Hsu J.-L."/>
            <person name="Lin Y.-F."/>
            <person name="Huang M.-D."/>
            <person name="Li C.-Y."/>
            <person name="Huang L."/>
            <person name="Wang Z.-W."/>
            <person name="Zhao X."/>
            <person name="Zhong W.-Y."/>
            <person name="Peng D.-H."/>
            <person name="Ahmad S."/>
            <person name="Lan S."/>
            <person name="Zhang J.-S."/>
            <person name="Tsai W.-C."/>
            <person name="Van De Peer Y."/>
            <person name="Liu Z.-J."/>
        </authorList>
    </citation>
    <scope>NUCLEOTIDE SEQUENCE</scope>
    <source>
        <strain evidence="2">CP</strain>
        <tissue evidence="2">Leaves</tissue>
    </source>
</reference>
<feature type="compositionally biased region" description="Basic residues" evidence="1">
    <location>
        <begin position="1"/>
        <end position="10"/>
    </location>
</feature>
<feature type="compositionally biased region" description="Polar residues" evidence="1">
    <location>
        <begin position="1339"/>
        <end position="1389"/>
    </location>
</feature>
<proteinExistence type="predicted"/>
<dbReference type="PANTHER" id="PTHR34798:SF2">
    <property type="entry name" value="PROTEIN TIME FOR COFFEE"/>
    <property type="match status" value="1"/>
</dbReference>
<feature type="compositionally biased region" description="Basic and acidic residues" evidence="1">
    <location>
        <begin position="45"/>
        <end position="66"/>
    </location>
</feature>
<dbReference type="PANTHER" id="PTHR34798">
    <property type="entry name" value="PROTEIN TIME FOR COFFEE"/>
    <property type="match status" value="1"/>
</dbReference>
<feature type="compositionally biased region" description="Gly residues" evidence="1">
    <location>
        <begin position="963"/>
        <end position="972"/>
    </location>
</feature>
<feature type="compositionally biased region" description="Low complexity" evidence="1">
    <location>
        <begin position="1485"/>
        <end position="1495"/>
    </location>
</feature>
<feature type="compositionally biased region" description="Basic and acidic residues" evidence="1">
    <location>
        <begin position="361"/>
        <end position="380"/>
    </location>
</feature>
<dbReference type="InterPro" id="IPR039317">
    <property type="entry name" value="TIC"/>
</dbReference>
<sequence length="1562" mass="164971">MDRNREHRRVAAASAAMNNGGSLSRRRQRSSLRDSPEDGPGELPETGRLRDRTAKKDRGRDRDRSIRSKRRRGDRSLNGSGRDEGYETTDESLDNDDDDDGDTITGSSASAAVGSGGGGPPLPPVRLPPPPPTASPSTLSSTPSLQNYHNHHHNRKYVEPLPGKSLRTTPAAPWKGADEMIGVSVPRKARSASVKRSHEWLVSGGLGGGGGAVEQIHRQPSTSPARMSGASSSSAAVPSPMSPSSSNTSYRKKIKPIGAKQHRPPKVSKTAAPSSSSSSIQEIEIEVAEVLYGLTRQFKKEPSQPDQRNANGGDPSKSAVPSSVGTSTGPAQNSSAAKRKKPRQVVNFEEGGASSVPSATKAEEELTGKSEAPSPKERVNASRAFENGGGQPDLGVPPAEVTEPLPPSLTEVVKLEVDSAMEGLDGKDKAMEAKEEIKTAVSDSDVNVDGASVKKSVSTAENSREEKFSIDLMAPPPAKLSAEMDGTQELITEHKSSLAPVMDLISKGEAASKAEEVKPVVPSVKMGEQAEIDFETKKTVAKERAMDLHVDADRQQERDIHGKQSVQNQHQHLQQNLKGPIVVAEPKLEKPAQSATTVSLPLQMAITGWPGAVPPFGLPSLMSRYMGHVPSLQGVVPMDGSTGSSKVIQTPHALMPQTRLKRCATHFHIAQNINYYQQFMRMNPFWPAVGGSGPMYGAKPYNLNVVPPTESVAILGNPMQGTYPGRSAPAGLAPASVQEKGPNGAPAFPIHTSKDWSSVVAVSGYMDTAQRKPTVIQQMPPQTGSAANIMHSPAFIFPVNQQQAAVAATRSNTAVKHVTGSGGGSNAVGPSPSASAPNSTQSSGTVAAAAPASVMNFNYPGLPPTEAQYLAILQNNGYPFTIPPQVGAHPSYRPGNLTQTMPYFSAPLYPSQMLHPSLQQQLPPSSSHAQQPSQIQNNTSTSSGSLSSQKHHPQQQQQQQQGLQGGVSGSSHGGFPSSKQKQQTTQQQRPHQPQLPQNQEHEQPGGEEGPSTANSSRISHIYSQSFPIPIHRQNFALVTPATMFPEKQSQQQHEQGAKGGGGGGGAELNPSHQAFALPFNPYGATVTVRPAHQSLDFSQAIHPMIQSLPEAAVRHGIQTCSTAQQHQQQQQKKPVAEEGKPSNDSEEERKLGKAPYLHSLAFSRSMEGDPHQPHIILGNSVIDSARTFSLINNSTGNNSNRAVSTTRPSSTVTTLPPTTIAATSVVPQQQRINQQQQQQLSMHRNKPVVASNNDVHADRVAVVGSSSAMSTCSAVAKFPIGFAQAIIQTNNPNQPIQWKGHSISSMNSLQSQNSMVKKLPLPPPQQQQQSQQTRAQPVASAQTQISFGVSNSKPMTSPPLSQQLLTHPSPSSASATVGSPPTSISKSSNAGGGGSPRVSTGSKSGPSPLPPPSVSSPVAQPTGKNSVSSSSRKSSPSFPAAQLFFSSSYMQAHSPQSSGANYYHQRRPLDQQQQQQQQHHPPPSAGAATSGPSKAVGAAGNMKGMPSPGLQFAAQFAAAAAASGGGHPHTLMSAAVTFPYIHAMSSVQSVTVKPPDQKPAAA</sequence>
<feature type="compositionally biased region" description="Polar residues" evidence="1">
    <location>
        <begin position="319"/>
        <end position="336"/>
    </location>
</feature>
<feature type="compositionally biased region" description="Gly residues" evidence="1">
    <location>
        <begin position="1057"/>
        <end position="1066"/>
    </location>
</feature>
<feature type="compositionally biased region" description="Low complexity" evidence="1">
    <location>
        <begin position="917"/>
        <end position="962"/>
    </location>
</feature>
<feature type="region of interest" description="Disordered" evidence="1">
    <location>
        <begin position="1450"/>
        <end position="1508"/>
    </location>
</feature>
<protein>
    <submittedName>
        <fullName evidence="2">Protein TIME FOR COFFEE</fullName>
    </submittedName>
</protein>
<gene>
    <name evidence="2" type="primary">TIC</name>
    <name evidence="2" type="ORF">QJS10_CPB19g00792</name>
</gene>
<feature type="compositionally biased region" description="Basic residues" evidence="1">
    <location>
        <begin position="250"/>
        <end position="266"/>
    </location>
</feature>
<feature type="region of interest" description="Disordered" evidence="1">
    <location>
        <begin position="204"/>
        <end position="280"/>
    </location>
</feature>
<keyword evidence="3" id="KW-1185">Reference proteome</keyword>
<evidence type="ECO:0000313" key="3">
    <source>
        <dbReference type="Proteomes" id="UP001180020"/>
    </source>
</evidence>
<feature type="region of interest" description="Disordered" evidence="1">
    <location>
        <begin position="917"/>
        <end position="1015"/>
    </location>
</feature>
<feature type="compositionally biased region" description="Basic and acidic residues" evidence="1">
    <location>
        <begin position="1134"/>
        <end position="1151"/>
    </location>
</feature>
<reference evidence="2" key="1">
    <citation type="journal article" date="2023" name="Nat. Commun.">
        <title>Diploid and tetraploid genomes of Acorus and the evolution of monocots.</title>
        <authorList>
            <person name="Ma L."/>
            <person name="Liu K.W."/>
            <person name="Li Z."/>
            <person name="Hsiao Y.Y."/>
            <person name="Qi Y."/>
            <person name="Fu T."/>
            <person name="Tang G.D."/>
            <person name="Zhang D."/>
            <person name="Sun W.H."/>
            <person name="Liu D.K."/>
            <person name="Li Y."/>
            <person name="Chen G.Z."/>
            <person name="Liu X.D."/>
            <person name="Liao X.Y."/>
            <person name="Jiang Y.T."/>
            <person name="Yu X."/>
            <person name="Hao Y."/>
            <person name="Huang J."/>
            <person name="Zhao X.W."/>
            <person name="Ke S."/>
            <person name="Chen Y.Y."/>
            <person name="Wu W.L."/>
            <person name="Hsu J.L."/>
            <person name="Lin Y.F."/>
            <person name="Huang M.D."/>
            <person name="Li C.Y."/>
            <person name="Huang L."/>
            <person name="Wang Z.W."/>
            <person name="Zhao X."/>
            <person name="Zhong W.Y."/>
            <person name="Peng D.H."/>
            <person name="Ahmad S."/>
            <person name="Lan S."/>
            <person name="Zhang J.S."/>
            <person name="Tsai W.C."/>
            <person name="Van de Peer Y."/>
            <person name="Liu Z.J."/>
        </authorList>
    </citation>
    <scope>NUCLEOTIDE SEQUENCE</scope>
    <source>
        <strain evidence="2">CP</strain>
    </source>
</reference>
<feature type="region of interest" description="Disordered" evidence="1">
    <location>
        <begin position="296"/>
        <end position="408"/>
    </location>
</feature>
<feature type="compositionally biased region" description="Low complexity" evidence="1">
    <location>
        <begin position="103"/>
        <end position="113"/>
    </location>
</feature>
<dbReference type="GO" id="GO:0005634">
    <property type="term" value="C:nucleus"/>
    <property type="evidence" value="ECO:0007669"/>
    <property type="project" value="TreeGrafter"/>
</dbReference>
<evidence type="ECO:0000256" key="1">
    <source>
        <dbReference type="SAM" id="MobiDB-lite"/>
    </source>
</evidence>
<feature type="compositionally biased region" description="Low complexity" evidence="1">
    <location>
        <begin position="221"/>
        <end position="249"/>
    </location>
</feature>
<dbReference type="EMBL" id="JAUJYO010000019">
    <property type="protein sequence ID" value="KAK1288584.1"/>
    <property type="molecule type" value="Genomic_DNA"/>
</dbReference>
<feature type="compositionally biased region" description="Polar residues" evidence="1">
    <location>
        <begin position="832"/>
        <end position="843"/>
    </location>
</feature>
<name>A0AAV9CIM2_ACOCL</name>
<feature type="compositionally biased region" description="Low complexity" evidence="1">
    <location>
        <begin position="1326"/>
        <end position="1337"/>
    </location>
</feature>
<evidence type="ECO:0000313" key="2">
    <source>
        <dbReference type="EMBL" id="KAK1288584.1"/>
    </source>
</evidence>